<dbReference type="NCBIfam" id="TIGR02857">
    <property type="entry name" value="CydD"/>
    <property type="match status" value="1"/>
</dbReference>
<dbReference type="InterPro" id="IPR027417">
    <property type="entry name" value="P-loop_NTPase"/>
</dbReference>
<comment type="subcellular location">
    <subcellularLocation>
        <location evidence="1">Cell membrane</location>
        <topology evidence="1">Multi-pass membrane protein</topology>
    </subcellularLocation>
</comment>
<dbReference type="Proteomes" id="UP000249499">
    <property type="component" value="Plasmid unnamed3"/>
</dbReference>
<dbReference type="SUPFAM" id="SSF90123">
    <property type="entry name" value="ABC transporter transmembrane region"/>
    <property type="match status" value="1"/>
</dbReference>
<dbReference type="InterPro" id="IPR014216">
    <property type="entry name" value="ABC_transptr_CydD"/>
</dbReference>
<dbReference type="InterPro" id="IPR011527">
    <property type="entry name" value="ABC1_TM_dom"/>
</dbReference>
<keyword evidence="11" id="KW-0614">Plasmid</keyword>
<evidence type="ECO:0000259" key="9">
    <source>
        <dbReference type="PROSITE" id="PS50893"/>
    </source>
</evidence>
<accession>A0AAF1KCK2</accession>
<keyword evidence="6 8" id="KW-1133">Transmembrane helix</keyword>
<dbReference type="PROSITE" id="PS50893">
    <property type="entry name" value="ABC_TRANSPORTER_2"/>
    <property type="match status" value="1"/>
</dbReference>
<dbReference type="Gene3D" id="3.40.50.300">
    <property type="entry name" value="P-loop containing nucleotide triphosphate hydrolases"/>
    <property type="match status" value="1"/>
</dbReference>
<dbReference type="RefSeq" id="WP_111218474.1">
    <property type="nucleotide sequence ID" value="NZ_CP117260.1"/>
</dbReference>
<dbReference type="GO" id="GO:0042883">
    <property type="term" value="P:cysteine transport"/>
    <property type="evidence" value="ECO:0007669"/>
    <property type="project" value="InterPro"/>
</dbReference>
<dbReference type="InterPro" id="IPR017871">
    <property type="entry name" value="ABC_transporter-like_CS"/>
</dbReference>
<evidence type="ECO:0000256" key="7">
    <source>
        <dbReference type="ARBA" id="ARBA00023136"/>
    </source>
</evidence>
<evidence type="ECO:0000259" key="10">
    <source>
        <dbReference type="PROSITE" id="PS50929"/>
    </source>
</evidence>
<dbReference type="PANTHER" id="PTHR24221">
    <property type="entry name" value="ATP-BINDING CASSETTE SUB-FAMILY B"/>
    <property type="match status" value="1"/>
</dbReference>
<dbReference type="Pfam" id="PF00664">
    <property type="entry name" value="ABC_membrane"/>
    <property type="match status" value="1"/>
</dbReference>
<comment type="similarity">
    <text evidence="2">Belongs to the ABC transporter superfamily.</text>
</comment>
<dbReference type="AlphaFoldDB" id="A0AAF1KCK2"/>
<dbReference type="Pfam" id="PF00005">
    <property type="entry name" value="ABC_tran"/>
    <property type="match status" value="1"/>
</dbReference>
<evidence type="ECO:0000256" key="4">
    <source>
        <dbReference type="ARBA" id="ARBA00022741"/>
    </source>
</evidence>
<dbReference type="InterPro" id="IPR039421">
    <property type="entry name" value="Type_1_exporter"/>
</dbReference>
<dbReference type="CDD" id="cd18584">
    <property type="entry name" value="ABC_6TM_AarD_CydD"/>
    <property type="match status" value="1"/>
</dbReference>
<keyword evidence="12" id="KW-1185">Reference proteome</keyword>
<keyword evidence="5" id="KW-0067">ATP-binding</keyword>
<evidence type="ECO:0000256" key="6">
    <source>
        <dbReference type="ARBA" id="ARBA00022989"/>
    </source>
</evidence>
<dbReference type="GO" id="GO:0034040">
    <property type="term" value="F:ATPase-coupled lipid transmembrane transporter activity"/>
    <property type="evidence" value="ECO:0007669"/>
    <property type="project" value="TreeGrafter"/>
</dbReference>
<feature type="transmembrane region" description="Helical" evidence="8">
    <location>
        <begin position="136"/>
        <end position="157"/>
    </location>
</feature>
<dbReference type="PROSITE" id="PS00211">
    <property type="entry name" value="ABC_TRANSPORTER_1"/>
    <property type="match status" value="1"/>
</dbReference>
<organism evidence="11 12">
    <name type="scientific">Rhizobium tumorigenes</name>
    <dbReference type="NCBI Taxonomy" id="2041385"/>
    <lineage>
        <taxon>Bacteria</taxon>
        <taxon>Pseudomonadati</taxon>
        <taxon>Pseudomonadota</taxon>
        <taxon>Alphaproteobacteria</taxon>
        <taxon>Hyphomicrobiales</taxon>
        <taxon>Rhizobiaceae</taxon>
        <taxon>Rhizobium/Agrobacterium group</taxon>
        <taxon>Rhizobium</taxon>
    </lineage>
</organism>
<sequence>MTAEHGINQRRWLSRLQRHGGKAMMVACALPLLSGMLLVGQVLLLSQILGRVIVSRQSVTEVLPAIGLFIGIFIARIGLGLGAESAGIVAAERIKLHLRRLLHRHILDQRPDWMARRSSGALSSAVIDQTDALDGYFARFFPAMIQAAVLPIVFAMAVMPVDWIVALLFLLTAPLIPIFMALVGWGAQAATDAQAQAMSRLSGFFADRLRGIVTLKLFGRAESETTKVLDASHDLRLRTLRVLRIAFLSSAVLEFFAAIGVAGVALYVGLSYLGFVHIRAAPFTLQAGLFCLLMAPEVYQPLRLLAAHYHDRQSAKAAIVEIAALFGGLPENAVETSSQPASMPLRGGAIAVVVSHLGLATPDGGRRLLENATLSLTAGSHTALLGESGIGKSTLLEAIVGLRAFEGRICLEGHELQSIDPAGQRSAVAFLGQRPMLFAGTIADNIRFGARLASESNLARAAELAGVLEFSNALPAGLNTTIGAGGRGVSGGEAQRIALARIFLRDPGLIVMDEPTAHLDRETESRVLDALQVFARGRTLLVATHSVAVAERFSHVFRIAGGDIVPVVKPRPKVLPAFEENAA</sequence>
<reference evidence="11 12" key="1">
    <citation type="journal article" date="2018" name="Sci. Rep.">
        <title>Rhizobium tumorigenes sp. nov., a novel plant tumorigenic bacterium isolated from cane gall tumors on thornless blackberry.</title>
        <authorList>
            <person name="Kuzmanovi N."/>
            <person name="Smalla K."/>
            <person name="Gronow S."/>
            <person name="PuBawska J."/>
        </authorList>
    </citation>
    <scope>NUCLEOTIDE SEQUENCE [LARGE SCALE GENOMIC DNA]</scope>
    <source>
        <strain evidence="11 12">1078</strain>
    </source>
</reference>
<dbReference type="GO" id="GO:0016887">
    <property type="term" value="F:ATP hydrolysis activity"/>
    <property type="evidence" value="ECO:0007669"/>
    <property type="project" value="InterPro"/>
</dbReference>
<dbReference type="GO" id="GO:0005524">
    <property type="term" value="F:ATP binding"/>
    <property type="evidence" value="ECO:0007669"/>
    <property type="project" value="UniProtKB-KW"/>
</dbReference>
<dbReference type="EMBL" id="CP117260">
    <property type="protein sequence ID" value="WFR99380.1"/>
    <property type="molecule type" value="Genomic_DNA"/>
</dbReference>
<dbReference type="SUPFAM" id="SSF52540">
    <property type="entry name" value="P-loop containing nucleoside triphosphate hydrolases"/>
    <property type="match status" value="1"/>
</dbReference>
<evidence type="ECO:0000313" key="12">
    <source>
        <dbReference type="Proteomes" id="UP000249499"/>
    </source>
</evidence>
<dbReference type="SMART" id="SM00382">
    <property type="entry name" value="AAA"/>
    <property type="match status" value="1"/>
</dbReference>
<feature type="transmembrane region" description="Helical" evidence="8">
    <location>
        <begin position="65"/>
        <end position="91"/>
    </location>
</feature>
<feature type="domain" description="ABC transmembrane type-1" evidence="10">
    <location>
        <begin position="32"/>
        <end position="314"/>
    </location>
</feature>
<proteinExistence type="inferred from homology"/>
<reference evidence="12" key="2">
    <citation type="journal article" date="2023" name="MicrobiologyOpen">
        <title>Genomics of the tumorigenes clade of the family Rhizobiaceae and description of Rhizobium rhododendri sp. nov.</title>
        <authorList>
            <person name="Kuzmanovic N."/>
            <person name="diCenzo G.C."/>
            <person name="Bunk B."/>
            <person name="Sproeer C."/>
            <person name="Fruehling A."/>
            <person name="Neumann-Schaal M."/>
            <person name="Overmann J."/>
            <person name="Smalla K."/>
        </authorList>
    </citation>
    <scope>NUCLEOTIDE SEQUENCE [LARGE SCALE GENOMIC DNA]</scope>
    <source>
        <strain evidence="12">1078</strain>
        <plasmid evidence="12">unnamed3</plasmid>
    </source>
</reference>
<keyword evidence="4" id="KW-0547">Nucleotide-binding</keyword>
<feature type="transmembrane region" description="Helical" evidence="8">
    <location>
        <begin position="245"/>
        <end position="270"/>
    </location>
</feature>
<dbReference type="Gene3D" id="1.20.1560.10">
    <property type="entry name" value="ABC transporter type 1, transmembrane domain"/>
    <property type="match status" value="1"/>
</dbReference>
<dbReference type="GO" id="GO:0005886">
    <property type="term" value="C:plasma membrane"/>
    <property type="evidence" value="ECO:0007669"/>
    <property type="project" value="UniProtKB-SubCell"/>
</dbReference>
<dbReference type="KEGG" id="rtu:PR017_27480"/>
<evidence type="ECO:0000256" key="3">
    <source>
        <dbReference type="ARBA" id="ARBA00022692"/>
    </source>
</evidence>
<evidence type="ECO:0000256" key="5">
    <source>
        <dbReference type="ARBA" id="ARBA00022840"/>
    </source>
</evidence>
<evidence type="ECO:0000313" key="11">
    <source>
        <dbReference type="EMBL" id="WFR99380.1"/>
    </source>
</evidence>
<evidence type="ECO:0000256" key="1">
    <source>
        <dbReference type="ARBA" id="ARBA00004651"/>
    </source>
</evidence>
<feature type="transmembrane region" description="Helical" evidence="8">
    <location>
        <begin position="21"/>
        <end position="45"/>
    </location>
</feature>
<evidence type="ECO:0000256" key="2">
    <source>
        <dbReference type="ARBA" id="ARBA00005417"/>
    </source>
</evidence>
<gene>
    <name evidence="11" type="primary">cydD</name>
    <name evidence="11" type="ORF">PR017_27480</name>
</gene>
<geneLocation type="plasmid" evidence="11 12">
    <name>unnamed3</name>
</geneLocation>
<dbReference type="InterPro" id="IPR036640">
    <property type="entry name" value="ABC1_TM_sf"/>
</dbReference>
<dbReference type="InterPro" id="IPR003593">
    <property type="entry name" value="AAA+_ATPase"/>
</dbReference>
<feature type="transmembrane region" description="Helical" evidence="8">
    <location>
        <begin position="163"/>
        <end position="185"/>
    </location>
</feature>
<dbReference type="PROSITE" id="PS50929">
    <property type="entry name" value="ABC_TM1F"/>
    <property type="match status" value="1"/>
</dbReference>
<feature type="domain" description="ABC transporter" evidence="9">
    <location>
        <begin position="352"/>
        <end position="583"/>
    </location>
</feature>
<dbReference type="InterPro" id="IPR003439">
    <property type="entry name" value="ABC_transporter-like_ATP-bd"/>
</dbReference>
<name>A0AAF1KCK2_9HYPH</name>
<dbReference type="GO" id="GO:0140359">
    <property type="term" value="F:ABC-type transporter activity"/>
    <property type="evidence" value="ECO:0007669"/>
    <property type="project" value="InterPro"/>
</dbReference>
<dbReference type="PANTHER" id="PTHR24221:SF261">
    <property type="entry name" value="GLUTATHIONE_L-CYSTEINE TRANSPORT SYSTEM ATP-BINDING_PERMEASE PROTEIN CYDD"/>
    <property type="match status" value="1"/>
</dbReference>
<keyword evidence="3 8" id="KW-0812">Transmembrane</keyword>
<keyword evidence="7 8" id="KW-0472">Membrane</keyword>
<protein>
    <submittedName>
        <fullName evidence="11">Thiol reductant ABC exporter subunit CydD</fullName>
    </submittedName>
</protein>
<evidence type="ECO:0000256" key="8">
    <source>
        <dbReference type="SAM" id="Phobius"/>
    </source>
</evidence>